<organism evidence="3">
    <name type="scientific">Euplotes harpa</name>
    <dbReference type="NCBI Taxonomy" id="151035"/>
    <lineage>
        <taxon>Eukaryota</taxon>
        <taxon>Sar</taxon>
        <taxon>Alveolata</taxon>
        <taxon>Ciliophora</taxon>
        <taxon>Intramacronucleata</taxon>
        <taxon>Spirotrichea</taxon>
        <taxon>Hypotrichia</taxon>
        <taxon>Euplotida</taxon>
        <taxon>Euplotidae</taxon>
        <taxon>Euplotes</taxon>
    </lineage>
</organism>
<dbReference type="InterPro" id="IPR006861">
    <property type="entry name" value="HABP4_PAIRBP1-bd"/>
</dbReference>
<sequence>MSSPHEDDSMEEAKDGSHKHAHKVKGHDHHTAHDKHAHPAAHPHKAPKHEGYDRISGNAHTKEVKKGGHGKGGWGDEEFDKYGKHHSAEQAAGLLEEEVADGQEEEVEHKEETEETKETGERAEDKNEHKEFEMHEKDFPALK</sequence>
<name>A0A7S3JDT0_9SPIT</name>
<feature type="compositionally biased region" description="Acidic residues" evidence="1">
    <location>
        <begin position="95"/>
        <end position="106"/>
    </location>
</feature>
<dbReference type="EMBL" id="HBII01024696">
    <property type="protein sequence ID" value="CAE0351306.1"/>
    <property type="molecule type" value="Transcribed_RNA"/>
</dbReference>
<evidence type="ECO:0000259" key="2">
    <source>
        <dbReference type="Pfam" id="PF04774"/>
    </source>
</evidence>
<dbReference type="AlphaFoldDB" id="A0A7S3JDT0"/>
<feature type="compositionally biased region" description="Basic and acidic residues" evidence="1">
    <location>
        <begin position="107"/>
        <end position="143"/>
    </location>
</feature>
<gene>
    <name evidence="3" type="ORF">EHAR0213_LOCUS10220</name>
</gene>
<dbReference type="Pfam" id="PF04774">
    <property type="entry name" value="HABP4_PAI-RBP1"/>
    <property type="match status" value="1"/>
</dbReference>
<evidence type="ECO:0000313" key="3">
    <source>
        <dbReference type="EMBL" id="CAE0351306.1"/>
    </source>
</evidence>
<feature type="compositionally biased region" description="Basic and acidic residues" evidence="1">
    <location>
        <begin position="1"/>
        <end position="18"/>
    </location>
</feature>
<protein>
    <recommendedName>
        <fullName evidence="2">Hyaluronan/mRNA-binding protein domain-containing protein</fullName>
    </recommendedName>
</protein>
<feature type="domain" description="Hyaluronan/mRNA-binding protein" evidence="2">
    <location>
        <begin position="52"/>
        <end position="134"/>
    </location>
</feature>
<evidence type="ECO:0000256" key="1">
    <source>
        <dbReference type="SAM" id="MobiDB-lite"/>
    </source>
</evidence>
<reference evidence="3" key="1">
    <citation type="submission" date="2021-01" db="EMBL/GenBank/DDBJ databases">
        <authorList>
            <person name="Corre E."/>
            <person name="Pelletier E."/>
            <person name="Niang G."/>
            <person name="Scheremetjew M."/>
            <person name="Finn R."/>
            <person name="Kale V."/>
            <person name="Holt S."/>
            <person name="Cochrane G."/>
            <person name="Meng A."/>
            <person name="Brown T."/>
            <person name="Cohen L."/>
        </authorList>
    </citation>
    <scope>NUCLEOTIDE SEQUENCE</scope>
    <source>
        <strain evidence="3">FSP1.4</strain>
    </source>
</reference>
<feature type="compositionally biased region" description="Basic residues" evidence="1">
    <location>
        <begin position="19"/>
        <end position="47"/>
    </location>
</feature>
<feature type="region of interest" description="Disordered" evidence="1">
    <location>
        <begin position="1"/>
        <end position="143"/>
    </location>
</feature>
<accession>A0A7S3JDT0</accession>
<proteinExistence type="predicted"/>